<sequence length="214" mass="23506">MNREQRGDRVAHERPAGSASARHIELLDAAHAYVMANGLAELTLRPLAAAIGSSPRVLLYLFGSREGLIRAILARARRDELGFLDEIRRDAEDDPGAIFQVARTVWSWLVADAHRPMLALWVEAYGRSLTDPTGPWNEFAEATVTDWLDVLASAQPEHTRGTARARDQRTSVLAALRGALLDLLATGDAQRTTAAVDHILTALHTAQSDDHYRS</sequence>
<evidence type="ECO:0000313" key="5">
    <source>
        <dbReference type="Proteomes" id="UP000019491"/>
    </source>
</evidence>
<name>X0PRA0_RHOWR</name>
<evidence type="ECO:0000313" key="4">
    <source>
        <dbReference type="EMBL" id="GAF45383.1"/>
    </source>
</evidence>
<dbReference type="PROSITE" id="PS50977">
    <property type="entry name" value="HTH_TETR_2"/>
    <property type="match status" value="1"/>
</dbReference>
<evidence type="ECO:0000256" key="2">
    <source>
        <dbReference type="PROSITE-ProRule" id="PRU00335"/>
    </source>
</evidence>
<dbReference type="InterPro" id="IPR001647">
    <property type="entry name" value="HTH_TetR"/>
</dbReference>
<comment type="caution">
    <text evidence="4">The sequence shown here is derived from an EMBL/GenBank/DDBJ whole genome shotgun (WGS) entry which is preliminary data.</text>
</comment>
<dbReference type="Gene3D" id="1.10.357.10">
    <property type="entry name" value="Tetracycline Repressor, domain 2"/>
    <property type="match status" value="1"/>
</dbReference>
<dbReference type="GO" id="GO:0003677">
    <property type="term" value="F:DNA binding"/>
    <property type="evidence" value="ECO:0007669"/>
    <property type="project" value="UniProtKB-UniRule"/>
</dbReference>
<organism evidence="4 5">
    <name type="scientific">Rhodococcus wratislaviensis NBRC 100605</name>
    <dbReference type="NCBI Taxonomy" id="1219028"/>
    <lineage>
        <taxon>Bacteria</taxon>
        <taxon>Bacillati</taxon>
        <taxon>Actinomycetota</taxon>
        <taxon>Actinomycetes</taxon>
        <taxon>Mycobacteriales</taxon>
        <taxon>Nocardiaceae</taxon>
        <taxon>Rhodococcus</taxon>
    </lineage>
</organism>
<dbReference type="Pfam" id="PF00440">
    <property type="entry name" value="TetR_N"/>
    <property type="match status" value="1"/>
</dbReference>
<reference evidence="4 5" key="1">
    <citation type="submission" date="2014-02" db="EMBL/GenBank/DDBJ databases">
        <title>Whole genome shotgun sequence of Rhodococcus wratislaviensis NBRC 100605.</title>
        <authorList>
            <person name="Hosoyama A."/>
            <person name="Tsuchikane K."/>
            <person name="Yoshida I."/>
            <person name="Ohji S."/>
            <person name="Ichikawa N."/>
            <person name="Yamazoe A."/>
            <person name="Fujita N."/>
        </authorList>
    </citation>
    <scope>NUCLEOTIDE SEQUENCE [LARGE SCALE GENOMIC DNA]</scope>
    <source>
        <strain evidence="4 5">NBRC 100605</strain>
    </source>
</reference>
<protein>
    <submittedName>
        <fullName evidence="4">Putative TetR family transcriptional regulator</fullName>
    </submittedName>
</protein>
<feature type="DNA-binding region" description="H-T-H motif" evidence="2">
    <location>
        <begin position="43"/>
        <end position="62"/>
    </location>
</feature>
<dbReference type="SUPFAM" id="SSF46689">
    <property type="entry name" value="Homeodomain-like"/>
    <property type="match status" value="1"/>
</dbReference>
<keyword evidence="1 2" id="KW-0238">DNA-binding</keyword>
<evidence type="ECO:0000259" key="3">
    <source>
        <dbReference type="PROSITE" id="PS50977"/>
    </source>
</evidence>
<gene>
    <name evidence="4" type="ORF">RW1_020_00180</name>
</gene>
<proteinExistence type="predicted"/>
<evidence type="ECO:0000256" key="1">
    <source>
        <dbReference type="ARBA" id="ARBA00023125"/>
    </source>
</evidence>
<dbReference type="InterPro" id="IPR009057">
    <property type="entry name" value="Homeodomain-like_sf"/>
</dbReference>
<dbReference type="AlphaFoldDB" id="X0PRA0"/>
<dbReference type="EMBL" id="BAWF01000020">
    <property type="protein sequence ID" value="GAF45383.1"/>
    <property type="molecule type" value="Genomic_DNA"/>
</dbReference>
<keyword evidence="5" id="KW-1185">Reference proteome</keyword>
<dbReference type="Proteomes" id="UP000019491">
    <property type="component" value="Unassembled WGS sequence"/>
</dbReference>
<accession>X0PRA0</accession>
<feature type="domain" description="HTH tetR-type" evidence="3">
    <location>
        <begin position="20"/>
        <end position="80"/>
    </location>
</feature>